<organism evidence="10 11">
    <name type="scientific">Kribbella caucasensis</name>
    <dbReference type="NCBI Taxonomy" id="2512215"/>
    <lineage>
        <taxon>Bacteria</taxon>
        <taxon>Bacillati</taxon>
        <taxon>Actinomycetota</taxon>
        <taxon>Actinomycetes</taxon>
        <taxon>Propionibacteriales</taxon>
        <taxon>Kribbellaceae</taxon>
        <taxon>Kribbella</taxon>
    </lineage>
</organism>
<evidence type="ECO:0000256" key="7">
    <source>
        <dbReference type="ARBA" id="ARBA00023136"/>
    </source>
</evidence>
<dbReference type="GO" id="GO:0005886">
    <property type="term" value="C:plasma membrane"/>
    <property type="evidence" value="ECO:0007669"/>
    <property type="project" value="UniProtKB-SubCell"/>
</dbReference>
<keyword evidence="3 8" id="KW-0812">Transmembrane</keyword>
<evidence type="ECO:0000256" key="1">
    <source>
        <dbReference type="ARBA" id="ARBA00004236"/>
    </source>
</evidence>
<evidence type="ECO:0000313" key="11">
    <source>
        <dbReference type="Proteomes" id="UP000295388"/>
    </source>
</evidence>
<keyword evidence="6" id="KW-0051">Antiviral defense</keyword>
<feature type="transmembrane region" description="Helical" evidence="8">
    <location>
        <begin position="58"/>
        <end position="82"/>
    </location>
</feature>
<proteinExistence type="predicted"/>
<keyword evidence="2" id="KW-1003">Cell membrane</keyword>
<name>A0A4R6JKP7_9ACTN</name>
<dbReference type="AlphaFoldDB" id="A0A4R6JKP7"/>
<keyword evidence="4" id="KW-0547">Nucleotide-binding</keyword>
<keyword evidence="11" id="KW-1185">Reference proteome</keyword>
<sequence length="167" mass="17315">MTDDVSACAEVILAAAREEIGRADAKASILLAGAGVVVGALLASALSSDWSPARLVLAAAILWWLSIAAVALGLGMLGYCIYPQTKRIKNGGSVISYFGDVVGLSRLQLEAALEESVAEPRSAVLDQLLQVSAIAARKYWAISAALRLMLFGTIGAGLAIAVDTWLS</sequence>
<keyword evidence="5 8" id="KW-1133">Transmembrane helix</keyword>
<reference evidence="10 11" key="1">
    <citation type="submission" date="2019-03" db="EMBL/GenBank/DDBJ databases">
        <title>Genomic Encyclopedia of Type Strains, Phase III (KMG-III): the genomes of soil and plant-associated and newly described type strains.</title>
        <authorList>
            <person name="Whitman W."/>
        </authorList>
    </citation>
    <scope>NUCLEOTIDE SEQUENCE [LARGE SCALE GENOMIC DNA]</scope>
    <source>
        <strain evidence="10 11">VKM Ac-2527</strain>
    </source>
</reference>
<feature type="domain" description="Pycsar effector protein" evidence="9">
    <location>
        <begin position="10"/>
        <end position="161"/>
    </location>
</feature>
<dbReference type="Proteomes" id="UP000295388">
    <property type="component" value="Unassembled WGS sequence"/>
</dbReference>
<comment type="caution">
    <text evidence="10">The sequence shown here is derived from an EMBL/GenBank/DDBJ whole genome shotgun (WGS) entry which is preliminary data.</text>
</comment>
<evidence type="ECO:0000256" key="3">
    <source>
        <dbReference type="ARBA" id="ARBA00022692"/>
    </source>
</evidence>
<feature type="transmembrane region" description="Helical" evidence="8">
    <location>
        <begin position="27"/>
        <end position="46"/>
    </location>
</feature>
<evidence type="ECO:0000259" key="9">
    <source>
        <dbReference type="Pfam" id="PF18967"/>
    </source>
</evidence>
<evidence type="ECO:0000256" key="4">
    <source>
        <dbReference type="ARBA" id="ARBA00022741"/>
    </source>
</evidence>
<dbReference type="OrthoDB" id="3541195at2"/>
<gene>
    <name evidence="10" type="ORF">EV643_12012</name>
</gene>
<evidence type="ECO:0000256" key="2">
    <source>
        <dbReference type="ARBA" id="ARBA00022475"/>
    </source>
</evidence>
<dbReference type="RefSeq" id="WP_133804051.1">
    <property type="nucleotide sequence ID" value="NZ_SNWQ01000020.1"/>
</dbReference>
<feature type="transmembrane region" description="Helical" evidence="8">
    <location>
        <begin position="139"/>
        <end position="162"/>
    </location>
</feature>
<protein>
    <recommendedName>
        <fullName evidence="9">Pycsar effector protein domain-containing protein</fullName>
    </recommendedName>
</protein>
<dbReference type="InterPro" id="IPR043760">
    <property type="entry name" value="PycTM_dom"/>
</dbReference>
<evidence type="ECO:0000256" key="8">
    <source>
        <dbReference type="SAM" id="Phobius"/>
    </source>
</evidence>
<dbReference type="Pfam" id="PF18967">
    <property type="entry name" value="PycTM"/>
    <property type="match status" value="1"/>
</dbReference>
<accession>A0A4R6JKP7</accession>
<evidence type="ECO:0000256" key="5">
    <source>
        <dbReference type="ARBA" id="ARBA00022989"/>
    </source>
</evidence>
<evidence type="ECO:0000313" key="10">
    <source>
        <dbReference type="EMBL" id="TDO36282.1"/>
    </source>
</evidence>
<dbReference type="EMBL" id="SNWQ01000020">
    <property type="protein sequence ID" value="TDO36282.1"/>
    <property type="molecule type" value="Genomic_DNA"/>
</dbReference>
<dbReference type="GO" id="GO:0000166">
    <property type="term" value="F:nucleotide binding"/>
    <property type="evidence" value="ECO:0007669"/>
    <property type="project" value="UniProtKB-KW"/>
</dbReference>
<dbReference type="GO" id="GO:0051607">
    <property type="term" value="P:defense response to virus"/>
    <property type="evidence" value="ECO:0007669"/>
    <property type="project" value="UniProtKB-KW"/>
</dbReference>
<keyword evidence="7 8" id="KW-0472">Membrane</keyword>
<evidence type="ECO:0000256" key="6">
    <source>
        <dbReference type="ARBA" id="ARBA00023118"/>
    </source>
</evidence>
<comment type="subcellular location">
    <subcellularLocation>
        <location evidence="1">Cell membrane</location>
    </subcellularLocation>
</comment>